<name>A0A1H7WNE5_OLID1</name>
<keyword evidence="5" id="KW-0804">Transcription</keyword>
<dbReference type="RefSeq" id="WP_093329428.1">
    <property type="nucleotide sequence ID" value="NZ_FOAF01000009.1"/>
</dbReference>
<dbReference type="CDD" id="cd00009">
    <property type="entry name" value="AAA"/>
    <property type="match status" value="1"/>
</dbReference>
<dbReference type="PROSITE" id="PS00688">
    <property type="entry name" value="SIGMA54_INTERACT_3"/>
    <property type="match status" value="1"/>
</dbReference>
<dbReference type="SMART" id="SM00091">
    <property type="entry name" value="PAS"/>
    <property type="match status" value="2"/>
</dbReference>
<dbReference type="PROSITE" id="PS00676">
    <property type="entry name" value="SIGMA54_INTERACT_2"/>
    <property type="match status" value="1"/>
</dbReference>
<keyword evidence="4" id="KW-0238">DNA-binding</keyword>
<reference evidence="10" key="1">
    <citation type="submission" date="2016-10" db="EMBL/GenBank/DDBJ databases">
        <authorList>
            <person name="Varghese N."/>
            <person name="Submissions S."/>
        </authorList>
    </citation>
    <scope>NUCLEOTIDE SEQUENCE [LARGE SCALE GENOMIC DNA]</scope>
    <source>
        <strain evidence="10">DSM 18733</strain>
    </source>
</reference>
<dbReference type="FunFam" id="3.40.50.300:FF:000006">
    <property type="entry name" value="DNA-binding transcriptional regulator NtrC"/>
    <property type="match status" value="1"/>
</dbReference>
<keyword evidence="1" id="KW-0547">Nucleotide-binding</keyword>
<dbReference type="AlphaFoldDB" id="A0A1H7WNE5"/>
<organism evidence="9 10">
    <name type="scientific">Olivibacter domesticus</name>
    <name type="common">Pseudosphingobacterium domesticum</name>
    <dbReference type="NCBI Taxonomy" id="407022"/>
    <lineage>
        <taxon>Bacteria</taxon>
        <taxon>Pseudomonadati</taxon>
        <taxon>Bacteroidota</taxon>
        <taxon>Sphingobacteriia</taxon>
        <taxon>Sphingobacteriales</taxon>
        <taxon>Sphingobacteriaceae</taxon>
        <taxon>Olivibacter</taxon>
    </lineage>
</organism>
<dbReference type="SMART" id="SM00382">
    <property type="entry name" value="AAA"/>
    <property type="match status" value="1"/>
</dbReference>
<protein>
    <submittedName>
        <fullName evidence="9">PAS domain S-box-containing protein</fullName>
    </submittedName>
</protein>
<sequence length="703" mass="80857">MNAEISKNQVKEWLVETLPYEVVWFDEQGNLVYANTKFCNALGYKKSELLKLSITNINPTVTKESWKRHWELLKKEKSHHFIAIHKNKSGKFYEVDVFAQFFSNNGNNLICGIINNITQSSFYKQLIDYTQTIANVGGWEWNLQDGSLIATTEALKIFNVEDFEDLAPANIIHYFRDPERIKNLLRGAMRNATSYDEILETTDSRFIRTVAKPLLKGGKVYKIIGVYQDITQQQVRENDLQFYKEIIDSAEDLIYVYNKEGDLVHYSKSVVKKLGFSQKQLDAFTIYDLDMGLNPEWWSKHFNEIIEKGLLRFERIAIRKDGTKFPIEVSANHLRYNNEDYNCAVVRDISMRKLRDLKLYEALEEIKSLKERLENENEYLQEEISRKINFEKIICTSKAYEKVLEQVNQVAHTDTTVLITGESGTGKELLASAIHSNSTRKDRTLIKVNCATLPKELIESELFGHKKGAFTGATADKAGKFSLADGGTIFLDEIGEMPVELQSKLLRVLQEGEFDALGGTKTIKVNVRVIAATNRHLEEMIKDGTFREDLYYRLNVFPIYNIPLRGRKEDIPLLAQFFLEKYSAKAGKGFKRLSKKTIAILMDYNFPGNIRELENLIERAVIIENGTTLNPGNWMPKSNMKTATNEFKSFDDLQRDYIIEVLDYTDWRVSGIKGAATILNIKDKTLFAKMKRLGIEKKIGLKT</sequence>
<gene>
    <name evidence="9" type="ORF">SAMN05661044_04571</name>
</gene>
<dbReference type="Gene3D" id="1.10.8.60">
    <property type="match status" value="1"/>
</dbReference>
<feature type="domain" description="PAS" evidence="8">
    <location>
        <begin position="14"/>
        <end position="50"/>
    </location>
</feature>
<dbReference type="InterPro" id="IPR035965">
    <property type="entry name" value="PAS-like_dom_sf"/>
</dbReference>
<dbReference type="InterPro" id="IPR058031">
    <property type="entry name" value="AAA_lid_NorR"/>
</dbReference>
<dbReference type="GO" id="GO:0006355">
    <property type="term" value="P:regulation of DNA-templated transcription"/>
    <property type="evidence" value="ECO:0007669"/>
    <property type="project" value="InterPro"/>
</dbReference>
<dbReference type="Gene3D" id="3.40.50.300">
    <property type="entry name" value="P-loop containing nucleotide triphosphate hydrolases"/>
    <property type="match status" value="1"/>
</dbReference>
<dbReference type="InterPro" id="IPR025662">
    <property type="entry name" value="Sigma_54_int_dom_ATP-bd_1"/>
</dbReference>
<dbReference type="GO" id="GO:0003677">
    <property type="term" value="F:DNA binding"/>
    <property type="evidence" value="ECO:0007669"/>
    <property type="project" value="UniProtKB-KW"/>
</dbReference>
<feature type="domain" description="PAS" evidence="8">
    <location>
        <begin position="239"/>
        <end position="281"/>
    </location>
</feature>
<evidence type="ECO:0000256" key="4">
    <source>
        <dbReference type="ARBA" id="ARBA00023125"/>
    </source>
</evidence>
<dbReference type="Gene3D" id="1.10.10.60">
    <property type="entry name" value="Homeodomain-like"/>
    <property type="match status" value="1"/>
</dbReference>
<evidence type="ECO:0000259" key="8">
    <source>
        <dbReference type="PROSITE" id="PS50112"/>
    </source>
</evidence>
<dbReference type="InterPro" id="IPR002078">
    <property type="entry name" value="Sigma_54_int"/>
</dbReference>
<dbReference type="Pfam" id="PF25601">
    <property type="entry name" value="AAA_lid_14"/>
    <property type="match status" value="1"/>
</dbReference>
<proteinExistence type="predicted"/>
<feature type="domain" description="Sigma-54 factor interaction" evidence="7">
    <location>
        <begin position="393"/>
        <end position="622"/>
    </location>
</feature>
<keyword evidence="6" id="KW-0175">Coiled coil</keyword>
<dbReference type="InterPro" id="IPR000014">
    <property type="entry name" value="PAS"/>
</dbReference>
<evidence type="ECO:0000256" key="5">
    <source>
        <dbReference type="ARBA" id="ARBA00023163"/>
    </source>
</evidence>
<dbReference type="Pfam" id="PF00158">
    <property type="entry name" value="Sigma54_activat"/>
    <property type="match status" value="1"/>
</dbReference>
<evidence type="ECO:0000256" key="3">
    <source>
        <dbReference type="ARBA" id="ARBA00023015"/>
    </source>
</evidence>
<evidence type="ECO:0000313" key="10">
    <source>
        <dbReference type="Proteomes" id="UP000199421"/>
    </source>
</evidence>
<dbReference type="PROSITE" id="PS50045">
    <property type="entry name" value="SIGMA54_INTERACT_4"/>
    <property type="match status" value="1"/>
</dbReference>
<dbReference type="Pfam" id="PF13426">
    <property type="entry name" value="PAS_9"/>
    <property type="match status" value="2"/>
</dbReference>
<dbReference type="SUPFAM" id="SSF52540">
    <property type="entry name" value="P-loop containing nucleoside triphosphate hydrolases"/>
    <property type="match status" value="1"/>
</dbReference>
<dbReference type="STRING" id="407022.SAMN05661044_04571"/>
<dbReference type="SUPFAM" id="SSF55785">
    <property type="entry name" value="PYP-like sensor domain (PAS domain)"/>
    <property type="match status" value="2"/>
</dbReference>
<dbReference type="OrthoDB" id="9767722at2"/>
<dbReference type="CDD" id="cd00130">
    <property type="entry name" value="PAS"/>
    <property type="match status" value="2"/>
</dbReference>
<feature type="coiled-coil region" evidence="6">
    <location>
        <begin position="359"/>
        <end position="390"/>
    </location>
</feature>
<dbReference type="Proteomes" id="UP000199421">
    <property type="component" value="Unassembled WGS sequence"/>
</dbReference>
<dbReference type="EMBL" id="FOAF01000009">
    <property type="protein sequence ID" value="SEM22645.1"/>
    <property type="molecule type" value="Genomic_DNA"/>
</dbReference>
<dbReference type="PANTHER" id="PTHR32071">
    <property type="entry name" value="TRANSCRIPTIONAL REGULATORY PROTEIN"/>
    <property type="match status" value="1"/>
</dbReference>
<dbReference type="Gene3D" id="3.30.450.20">
    <property type="entry name" value="PAS domain"/>
    <property type="match status" value="2"/>
</dbReference>
<dbReference type="PROSITE" id="PS00675">
    <property type="entry name" value="SIGMA54_INTERACT_1"/>
    <property type="match status" value="1"/>
</dbReference>
<evidence type="ECO:0000259" key="7">
    <source>
        <dbReference type="PROSITE" id="PS50045"/>
    </source>
</evidence>
<dbReference type="InterPro" id="IPR025944">
    <property type="entry name" value="Sigma_54_int_dom_CS"/>
</dbReference>
<dbReference type="PROSITE" id="PS50112">
    <property type="entry name" value="PAS"/>
    <property type="match status" value="2"/>
</dbReference>
<evidence type="ECO:0000256" key="1">
    <source>
        <dbReference type="ARBA" id="ARBA00022741"/>
    </source>
</evidence>
<keyword evidence="3" id="KW-0805">Transcription regulation</keyword>
<evidence type="ECO:0000313" key="9">
    <source>
        <dbReference type="EMBL" id="SEM22645.1"/>
    </source>
</evidence>
<accession>A0A1H7WNE5</accession>
<keyword evidence="2" id="KW-0067">ATP-binding</keyword>
<dbReference type="InterPro" id="IPR025943">
    <property type="entry name" value="Sigma_54_int_dom_ATP-bd_2"/>
</dbReference>
<evidence type="ECO:0000256" key="6">
    <source>
        <dbReference type="SAM" id="Coils"/>
    </source>
</evidence>
<evidence type="ECO:0000256" key="2">
    <source>
        <dbReference type="ARBA" id="ARBA00022840"/>
    </source>
</evidence>
<dbReference type="NCBIfam" id="TIGR00229">
    <property type="entry name" value="sensory_box"/>
    <property type="match status" value="2"/>
</dbReference>
<dbReference type="InterPro" id="IPR003593">
    <property type="entry name" value="AAA+_ATPase"/>
</dbReference>
<dbReference type="GO" id="GO:0005524">
    <property type="term" value="F:ATP binding"/>
    <property type="evidence" value="ECO:0007669"/>
    <property type="project" value="UniProtKB-KW"/>
</dbReference>
<keyword evidence="10" id="KW-1185">Reference proteome</keyword>
<dbReference type="InterPro" id="IPR027417">
    <property type="entry name" value="P-loop_NTPase"/>
</dbReference>
<dbReference type="PANTHER" id="PTHR32071:SF117">
    <property type="entry name" value="PTS-DEPENDENT DIHYDROXYACETONE KINASE OPERON REGULATORY PROTEIN-RELATED"/>
    <property type="match status" value="1"/>
</dbReference>